<comment type="caution">
    <text evidence="1">The sequence shown here is derived from an EMBL/GenBank/DDBJ whole genome shotgun (WGS) entry which is preliminary data.</text>
</comment>
<evidence type="ECO:0000313" key="2">
    <source>
        <dbReference type="Proteomes" id="UP001153331"/>
    </source>
</evidence>
<reference evidence="1" key="1">
    <citation type="submission" date="2022-11" db="EMBL/GenBank/DDBJ databases">
        <title>Genome Sequence of Boeremia exigua.</title>
        <authorList>
            <person name="Buettner E."/>
        </authorList>
    </citation>
    <scope>NUCLEOTIDE SEQUENCE</scope>
    <source>
        <strain evidence="1">CU02</strain>
    </source>
</reference>
<accession>A0ACC2HY02</accession>
<name>A0ACC2HY02_9PLEO</name>
<dbReference type="Proteomes" id="UP001153331">
    <property type="component" value="Unassembled WGS sequence"/>
</dbReference>
<gene>
    <name evidence="1" type="ORF">OPT61_g8583</name>
</gene>
<sequence>MRCTLPMMLKSFDSLNYEFPSRHVQVGHGGYLGGLKMYSPTEGAGTSKILGPAYTVRIVPADDKSPP</sequence>
<proteinExistence type="predicted"/>
<dbReference type="EMBL" id="JAPHNI010000849">
    <property type="protein sequence ID" value="KAJ8107846.1"/>
    <property type="molecule type" value="Genomic_DNA"/>
</dbReference>
<keyword evidence="2" id="KW-1185">Reference proteome</keyword>
<evidence type="ECO:0000313" key="1">
    <source>
        <dbReference type="EMBL" id="KAJ8107846.1"/>
    </source>
</evidence>
<protein>
    <submittedName>
        <fullName evidence="1">Uncharacterized protein</fullName>
    </submittedName>
</protein>
<organism evidence="1 2">
    <name type="scientific">Boeremia exigua</name>
    <dbReference type="NCBI Taxonomy" id="749465"/>
    <lineage>
        <taxon>Eukaryota</taxon>
        <taxon>Fungi</taxon>
        <taxon>Dikarya</taxon>
        <taxon>Ascomycota</taxon>
        <taxon>Pezizomycotina</taxon>
        <taxon>Dothideomycetes</taxon>
        <taxon>Pleosporomycetidae</taxon>
        <taxon>Pleosporales</taxon>
        <taxon>Pleosporineae</taxon>
        <taxon>Didymellaceae</taxon>
        <taxon>Boeremia</taxon>
    </lineage>
</organism>